<evidence type="ECO:0000256" key="1">
    <source>
        <dbReference type="ARBA" id="ARBA00004496"/>
    </source>
</evidence>
<dbReference type="Pfam" id="PF01417">
    <property type="entry name" value="ENTH"/>
    <property type="match status" value="1"/>
</dbReference>
<keyword evidence="4" id="KW-0597">Phosphoprotein</keyword>
<dbReference type="GO" id="GO:0006897">
    <property type="term" value="P:endocytosis"/>
    <property type="evidence" value="ECO:0007669"/>
    <property type="project" value="TreeGrafter"/>
</dbReference>
<evidence type="ECO:0000256" key="3">
    <source>
        <dbReference type="ARBA" id="ARBA00022490"/>
    </source>
</evidence>
<keyword evidence="5" id="KW-0446">Lipid-binding</keyword>
<dbReference type="Gene3D" id="1.25.40.90">
    <property type="match status" value="1"/>
</dbReference>
<keyword evidence="9" id="KW-1185">Reference proteome</keyword>
<dbReference type="Proteomes" id="UP000242474">
    <property type="component" value="Unassembled WGS sequence"/>
</dbReference>
<dbReference type="SUPFAM" id="SSF48464">
    <property type="entry name" value="ENTH/VHS domain"/>
    <property type="match status" value="1"/>
</dbReference>
<sequence>MSAKGVLRTVKNYTKGYTPIQMKVRKATSNEPGSPPGSLMSEIAQATFNQTDFLGVMEIIDKRMNDKGRLWRHVFKALTVLDFLLHAGSPYVVEYAIDNIFIVKTLREFQHIDDSGRDQGSNVRQKAKELTALLSDPAKLKEERKNRNWMSNRMGFEPPMGPYNGQYASSSSRLPYGSSRSESARSRPAHRRGGSLSTAAQRYGDDDSEMRKAIAESKRDSTKRMPTNYDEDAELRRAIEESAREAKEKEENSSKAIAPNTVGETDLLGAFDDEPAPNTAMTASTNNLSSFNMANNSTMSFNQQQFASSSATGDLLGAFGGGQMGSTNQFTAMSTMNTASNMSSTNNILDGTGGMGGMNNMGGMNSMSGLNNMGGVGNMNNAVGGMSTMGGSNNFDPFGLGSTGNNGMGMNSGMETSSALSPGMGVGTNMNMMGQQAPMGISTPGTFDANTLNTSTSQFMSNSAMSATRMESTSAGINPFGQSGTQQQQGTDLLGMGGGASGAFGNAFDGGAGAKALPFGADASNPNARLAEIARNSEKIDPFASLALGSSATGNPFASAASNPGQNTPGTSTMALTSMATTPGIPNAGGSSLMDFNVLTPASSTGLSQQQSFGQANRNPFASDGSSAMSGTMGGKQPSLNQLMSGTTSSNQFAMNASNSFSQQQAQQQGHNGMNAFSNINAQSQTTFQQQQQQQNPFAQGNATNGQPNFFGL</sequence>
<dbReference type="GO" id="GO:0005543">
    <property type="term" value="F:phospholipid binding"/>
    <property type="evidence" value="ECO:0007669"/>
    <property type="project" value="TreeGrafter"/>
</dbReference>
<evidence type="ECO:0000256" key="6">
    <source>
        <dbReference type="SAM" id="MobiDB-lite"/>
    </source>
</evidence>
<organism evidence="8 9">
    <name type="scientific">Coemansia reversa (strain ATCC 12441 / NRRL 1564)</name>
    <dbReference type="NCBI Taxonomy" id="763665"/>
    <lineage>
        <taxon>Eukaryota</taxon>
        <taxon>Fungi</taxon>
        <taxon>Fungi incertae sedis</taxon>
        <taxon>Zoopagomycota</taxon>
        <taxon>Kickxellomycotina</taxon>
        <taxon>Kickxellomycetes</taxon>
        <taxon>Kickxellales</taxon>
        <taxon>Kickxellaceae</taxon>
        <taxon>Coemansia</taxon>
    </lineage>
</organism>
<evidence type="ECO:0000256" key="4">
    <source>
        <dbReference type="ARBA" id="ARBA00022553"/>
    </source>
</evidence>
<dbReference type="STRING" id="763665.A0A2G5BE29"/>
<feature type="region of interest" description="Disordered" evidence="6">
    <location>
        <begin position="557"/>
        <end position="588"/>
    </location>
</feature>
<evidence type="ECO:0000259" key="7">
    <source>
        <dbReference type="PROSITE" id="PS50942"/>
    </source>
</evidence>
<reference evidence="8 9" key="1">
    <citation type="journal article" date="2015" name="Genome Biol. Evol.">
        <title>Phylogenomic analyses indicate that early fungi evolved digesting cell walls of algal ancestors of land plants.</title>
        <authorList>
            <person name="Chang Y."/>
            <person name="Wang S."/>
            <person name="Sekimoto S."/>
            <person name="Aerts A.L."/>
            <person name="Choi C."/>
            <person name="Clum A."/>
            <person name="LaButti K.M."/>
            <person name="Lindquist E.A."/>
            <person name="Yee Ngan C."/>
            <person name="Ohm R.A."/>
            <person name="Salamov A.A."/>
            <person name="Grigoriev I.V."/>
            <person name="Spatafora J.W."/>
            <person name="Berbee M.L."/>
        </authorList>
    </citation>
    <scope>NUCLEOTIDE SEQUENCE [LARGE SCALE GENOMIC DNA]</scope>
    <source>
        <strain evidence="8 9">NRRL 1564</strain>
    </source>
</reference>
<dbReference type="SMART" id="SM00726">
    <property type="entry name" value="UIM"/>
    <property type="match status" value="2"/>
</dbReference>
<feature type="compositionally biased region" description="Basic and acidic residues" evidence="6">
    <location>
        <begin position="203"/>
        <end position="223"/>
    </location>
</feature>
<name>A0A2G5BE29_COERN</name>
<feature type="region of interest" description="Disordered" evidence="6">
    <location>
        <begin position="134"/>
        <end position="233"/>
    </location>
</feature>
<dbReference type="CDD" id="cd16991">
    <property type="entry name" value="ENTH_Ent1_Ent2"/>
    <property type="match status" value="1"/>
</dbReference>
<protein>
    <submittedName>
        <fullName evidence="8">ENTH-domain-containing protein</fullName>
    </submittedName>
</protein>
<evidence type="ECO:0000313" key="9">
    <source>
        <dbReference type="Proteomes" id="UP000242474"/>
    </source>
</evidence>
<dbReference type="EMBL" id="KZ303495">
    <property type="protein sequence ID" value="PIA17264.1"/>
    <property type="molecule type" value="Genomic_DNA"/>
</dbReference>
<accession>A0A2G5BE29</accession>
<dbReference type="PANTHER" id="PTHR12276">
    <property type="entry name" value="EPSIN/ENT-RELATED"/>
    <property type="match status" value="1"/>
</dbReference>
<dbReference type="InterPro" id="IPR003903">
    <property type="entry name" value="UIM_dom"/>
</dbReference>
<feature type="compositionally biased region" description="Polar residues" evidence="6">
    <location>
        <begin position="557"/>
        <end position="570"/>
    </location>
</feature>
<dbReference type="InterPro" id="IPR008942">
    <property type="entry name" value="ENTH_VHS"/>
</dbReference>
<feature type="compositionally biased region" description="Low complexity" evidence="6">
    <location>
        <begin position="571"/>
        <end position="582"/>
    </location>
</feature>
<gene>
    <name evidence="8" type="ORF">COEREDRAFT_7622</name>
</gene>
<dbReference type="GO" id="GO:0030125">
    <property type="term" value="C:clathrin vesicle coat"/>
    <property type="evidence" value="ECO:0007669"/>
    <property type="project" value="TreeGrafter"/>
</dbReference>
<dbReference type="PROSITE" id="PS50942">
    <property type="entry name" value="ENTH"/>
    <property type="match status" value="1"/>
</dbReference>
<dbReference type="PROSITE" id="PS50330">
    <property type="entry name" value="UIM"/>
    <property type="match status" value="1"/>
</dbReference>
<dbReference type="GO" id="GO:0005768">
    <property type="term" value="C:endosome"/>
    <property type="evidence" value="ECO:0007669"/>
    <property type="project" value="TreeGrafter"/>
</dbReference>
<feature type="compositionally biased region" description="Low complexity" evidence="6">
    <location>
        <begin position="684"/>
        <end position="700"/>
    </location>
</feature>
<comment type="subcellular location">
    <subcellularLocation>
        <location evidence="1">Cytoplasm</location>
    </subcellularLocation>
</comment>
<feature type="region of interest" description="Disordered" evidence="6">
    <location>
        <begin position="604"/>
        <end position="653"/>
    </location>
</feature>
<evidence type="ECO:0000256" key="5">
    <source>
        <dbReference type="ARBA" id="ARBA00023121"/>
    </source>
</evidence>
<dbReference type="AlphaFoldDB" id="A0A2G5BE29"/>
<feature type="domain" description="ENTH" evidence="7">
    <location>
        <begin position="12"/>
        <end position="144"/>
    </location>
</feature>
<feature type="compositionally biased region" description="Polar residues" evidence="6">
    <location>
        <begin position="701"/>
        <end position="713"/>
    </location>
</feature>
<dbReference type="GO" id="GO:0005886">
    <property type="term" value="C:plasma membrane"/>
    <property type="evidence" value="ECO:0007669"/>
    <property type="project" value="TreeGrafter"/>
</dbReference>
<feature type="compositionally biased region" description="Polar residues" evidence="6">
    <location>
        <begin position="638"/>
        <end position="653"/>
    </location>
</feature>
<evidence type="ECO:0000256" key="2">
    <source>
        <dbReference type="ARBA" id="ARBA00010130"/>
    </source>
</evidence>
<dbReference type="GO" id="GO:0030276">
    <property type="term" value="F:clathrin binding"/>
    <property type="evidence" value="ECO:0007669"/>
    <property type="project" value="TreeGrafter"/>
</dbReference>
<feature type="compositionally biased region" description="Polar residues" evidence="6">
    <location>
        <begin position="604"/>
        <end position="630"/>
    </location>
</feature>
<dbReference type="FunFam" id="1.25.40.90:FF:000006">
    <property type="entry name" value="Clathrin interactor 1"/>
    <property type="match status" value="1"/>
</dbReference>
<dbReference type="PANTHER" id="PTHR12276:SF110">
    <property type="entry name" value="EPSIN-1-RELATED"/>
    <property type="match status" value="1"/>
</dbReference>
<dbReference type="SMART" id="SM00273">
    <property type="entry name" value="ENTH"/>
    <property type="match status" value="1"/>
</dbReference>
<feature type="compositionally biased region" description="Low complexity" evidence="6">
    <location>
        <begin position="169"/>
        <end position="181"/>
    </location>
</feature>
<keyword evidence="3" id="KW-0963">Cytoplasm</keyword>
<feature type="region of interest" description="Disordered" evidence="6">
    <location>
        <begin position="684"/>
        <end position="713"/>
    </location>
</feature>
<dbReference type="OrthoDB" id="4033880at2759"/>
<comment type="similarity">
    <text evidence="2">Belongs to the epsin family.</text>
</comment>
<proteinExistence type="inferred from homology"/>
<dbReference type="InterPro" id="IPR013809">
    <property type="entry name" value="ENTH"/>
</dbReference>
<evidence type="ECO:0000313" key="8">
    <source>
        <dbReference type="EMBL" id="PIA17264.1"/>
    </source>
</evidence>